<evidence type="ECO:0000256" key="1">
    <source>
        <dbReference type="SAM" id="MobiDB-lite"/>
    </source>
</evidence>
<feature type="region of interest" description="Disordered" evidence="1">
    <location>
        <begin position="51"/>
        <end position="77"/>
    </location>
</feature>
<gene>
    <name evidence="2" type="ORF">L917_17919</name>
</gene>
<dbReference type="Proteomes" id="UP000054423">
    <property type="component" value="Unassembled WGS sequence"/>
</dbReference>
<feature type="compositionally biased region" description="Basic and acidic residues" evidence="1">
    <location>
        <begin position="59"/>
        <end position="68"/>
    </location>
</feature>
<dbReference type="EMBL" id="KI682448">
    <property type="protein sequence ID" value="ETL81835.1"/>
    <property type="molecule type" value="Genomic_DNA"/>
</dbReference>
<sequence length="104" mass="11645">MSDDAFEAIASVSGKARPIYEDISTHASEEDAITALHCVDSSEYKHLRAYGKPPRRVKEHGEHEGEVTHRKRSGIDMSLKPEVDSMLRGGAGRQRIRLLFVEKV</sequence>
<name>W2KBR3_PHYNI</name>
<accession>W2KBR3</accession>
<evidence type="ECO:0000313" key="2">
    <source>
        <dbReference type="EMBL" id="ETL81835.1"/>
    </source>
</evidence>
<dbReference type="AlphaFoldDB" id="W2KBR3"/>
<protein>
    <submittedName>
        <fullName evidence="2">Uncharacterized protein</fullName>
    </submittedName>
</protein>
<reference evidence="2" key="1">
    <citation type="submission" date="2013-11" db="EMBL/GenBank/DDBJ databases">
        <title>The Genome Sequence of Phytophthora parasitica CHvinca01.</title>
        <authorList>
            <consortium name="The Broad Institute Genomics Platform"/>
            <person name="Russ C."/>
            <person name="Tyler B."/>
            <person name="Panabieres F."/>
            <person name="Shan W."/>
            <person name="Tripathy S."/>
            <person name="Grunwald N."/>
            <person name="Machado M."/>
            <person name="Johnson C.S."/>
            <person name="Arredondo F."/>
            <person name="Hong C."/>
            <person name="Coffey M."/>
            <person name="Young S.K."/>
            <person name="Zeng Q."/>
            <person name="Gargeya S."/>
            <person name="Fitzgerald M."/>
            <person name="Abouelleil A."/>
            <person name="Alvarado L."/>
            <person name="Chapman S.B."/>
            <person name="Gainer-Dewar J."/>
            <person name="Goldberg J."/>
            <person name="Griggs A."/>
            <person name="Gujja S."/>
            <person name="Hansen M."/>
            <person name="Howarth C."/>
            <person name="Imamovic A."/>
            <person name="Ireland A."/>
            <person name="Larimer J."/>
            <person name="McCowan C."/>
            <person name="Murphy C."/>
            <person name="Pearson M."/>
            <person name="Poon T.W."/>
            <person name="Priest M."/>
            <person name="Roberts A."/>
            <person name="Saif S."/>
            <person name="Shea T."/>
            <person name="Sykes S."/>
            <person name="Wortman J."/>
            <person name="Nusbaum C."/>
            <person name="Birren B."/>
        </authorList>
    </citation>
    <scope>NUCLEOTIDE SEQUENCE [LARGE SCALE GENOMIC DNA]</scope>
    <source>
        <strain evidence="2">CHvinca01</strain>
    </source>
</reference>
<proteinExistence type="predicted"/>
<organism evidence="2">
    <name type="scientific">Phytophthora nicotianae</name>
    <name type="common">Potato buckeye rot agent</name>
    <name type="synonym">Phytophthora parasitica</name>
    <dbReference type="NCBI Taxonomy" id="4792"/>
    <lineage>
        <taxon>Eukaryota</taxon>
        <taxon>Sar</taxon>
        <taxon>Stramenopiles</taxon>
        <taxon>Oomycota</taxon>
        <taxon>Peronosporomycetes</taxon>
        <taxon>Peronosporales</taxon>
        <taxon>Peronosporaceae</taxon>
        <taxon>Phytophthora</taxon>
    </lineage>
</organism>
<dbReference type="VEuPathDB" id="FungiDB:PPTG_07898"/>